<dbReference type="InterPro" id="IPR044304">
    <property type="entry name" value="NUBPL-like"/>
</dbReference>
<dbReference type="FunFam" id="3.40.50.300:FF:000709">
    <property type="entry name" value="Iron-sulfur protein NUBPL isoform X1"/>
    <property type="match status" value="1"/>
</dbReference>
<dbReference type="PANTHER" id="PTHR42961:SF2">
    <property type="entry name" value="IRON-SULFUR PROTEIN NUBPL"/>
    <property type="match status" value="1"/>
</dbReference>
<dbReference type="Proteomes" id="UP001431209">
    <property type="component" value="Unassembled WGS sequence"/>
</dbReference>
<keyword evidence="9" id="KW-0411">Iron-sulfur</keyword>
<dbReference type="InterPro" id="IPR027417">
    <property type="entry name" value="P-loop_NTPase"/>
</dbReference>
<keyword evidence="15" id="KW-1185">Reference proteome</keyword>
<evidence type="ECO:0000256" key="5">
    <source>
        <dbReference type="ARBA" id="ARBA00022741"/>
    </source>
</evidence>
<dbReference type="CDD" id="cd02037">
    <property type="entry name" value="Mrp_NBP35"/>
    <property type="match status" value="1"/>
</dbReference>
<dbReference type="GO" id="GO:0046872">
    <property type="term" value="F:metal ion binding"/>
    <property type="evidence" value="ECO:0007669"/>
    <property type="project" value="UniProtKB-KW"/>
</dbReference>
<keyword evidence="6" id="KW-0067">ATP-binding</keyword>
<accession>A0AAW2ZDP6</accession>
<comment type="caution">
    <text evidence="14">The sequence shown here is derived from an EMBL/GenBank/DDBJ whole genome shotgun (WGS) entry which is preliminary data.</text>
</comment>
<dbReference type="HAMAP" id="MF_02040">
    <property type="entry name" value="Mrp_NBP35"/>
    <property type="match status" value="1"/>
</dbReference>
<evidence type="ECO:0000256" key="4">
    <source>
        <dbReference type="ARBA" id="ARBA00022723"/>
    </source>
</evidence>
<evidence type="ECO:0000256" key="12">
    <source>
        <dbReference type="ARBA" id="ARBA00081370"/>
    </source>
</evidence>
<evidence type="ECO:0000256" key="13">
    <source>
        <dbReference type="SAM" id="MobiDB-lite"/>
    </source>
</evidence>
<sequence length="329" mass="36076">MFKHIRRANLVSVCVKRDFFWGRKKEPEVQDPPKSRDVPKEETHAEKKPFPFQAQHGSKLPKQKPLPGIKHVVVVASGKGGVGKSTVATNLALAFSKMNKSVGILDADIYGPSIHRMMNVPGRPEVNDETNKMIPKSNYGVKVLSMGNLIEEDAPTIWRGPLVMGALDQLLRQVEWGELDILVMDFPPGTGDVQLSTAQNVSVSGAVVVSTPQDIALIDARRGTNMFRKVGIDVLGVVENMSYHICTNCGNTSHIFGHGGARETAKEMELDFLGEIPLNAMIRENSDKGTPPVMVDPNNVCVVPFLEIAQKILQKLDEVDNTGPKIIIE</sequence>
<keyword evidence="3" id="KW-0004">4Fe-4S</keyword>
<dbReference type="GO" id="GO:0140663">
    <property type="term" value="F:ATP-dependent FeS chaperone activity"/>
    <property type="evidence" value="ECO:0007669"/>
    <property type="project" value="InterPro"/>
</dbReference>
<feature type="compositionally biased region" description="Basic and acidic residues" evidence="13">
    <location>
        <begin position="26"/>
        <end position="49"/>
    </location>
</feature>
<dbReference type="AlphaFoldDB" id="A0AAW2ZDP6"/>
<dbReference type="PANTHER" id="PTHR42961">
    <property type="entry name" value="IRON-SULFUR PROTEIN NUBPL"/>
    <property type="match status" value="1"/>
</dbReference>
<evidence type="ECO:0000256" key="3">
    <source>
        <dbReference type="ARBA" id="ARBA00022485"/>
    </source>
</evidence>
<evidence type="ECO:0000256" key="2">
    <source>
        <dbReference type="ARBA" id="ARBA00004173"/>
    </source>
</evidence>
<dbReference type="Gene3D" id="3.40.50.300">
    <property type="entry name" value="P-loop containing nucleotide triphosphate hydrolases"/>
    <property type="match status" value="1"/>
</dbReference>
<dbReference type="GO" id="GO:0051539">
    <property type="term" value="F:4 iron, 4 sulfur cluster binding"/>
    <property type="evidence" value="ECO:0007669"/>
    <property type="project" value="UniProtKB-KW"/>
</dbReference>
<evidence type="ECO:0000256" key="11">
    <source>
        <dbReference type="ARBA" id="ARBA00024036"/>
    </source>
</evidence>
<evidence type="ECO:0000256" key="7">
    <source>
        <dbReference type="ARBA" id="ARBA00022946"/>
    </source>
</evidence>
<dbReference type="EMBL" id="JAOPGA020001346">
    <property type="protein sequence ID" value="KAL0487467.1"/>
    <property type="molecule type" value="Genomic_DNA"/>
</dbReference>
<keyword evidence="8" id="KW-0408">Iron</keyword>
<organism evidence="14 15">
    <name type="scientific">Acrasis kona</name>
    <dbReference type="NCBI Taxonomy" id="1008807"/>
    <lineage>
        <taxon>Eukaryota</taxon>
        <taxon>Discoba</taxon>
        <taxon>Heterolobosea</taxon>
        <taxon>Tetramitia</taxon>
        <taxon>Eutetramitia</taxon>
        <taxon>Acrasidae</taxon>
        <taxon>Acrasis</taxon>
    </lineage>
</organism>
<name>A0AAW2ZDP6_9EUKA</name>
<comment type="similarity">
    <text evidence="11">Belongs to the Mrp/NBP35 ATP-binding proteins family.</text>
</comment>
<keyword evidence="10" id="KW-0496">Mitochondrion</keyword>
<evidence type="ECO:0000256" key="8">
    <source>
        <dbReference type="ARBA" id="ARBA00023004"/>
    </source>
</evidence>
<dbReference type="SUPFAM" id="SSF52540">
    <property type="entry name" value="P-loop containing nucleoside triphosphate hydrolases"/>
    <property type="match status" value="1"/>
</dbReference>
<evidence type="ECO:0000256" key="9">
    <source>
        <dbReference type="ARBA" id="ARBA00023014"/>
    </source>
</evidence>
<dbReference type="InterPro" id="IPR019591">
    <property type="entry name" value="Mrp/NBP35_ATP-bd"/>
</dbReference>
<protein>
    <recommendedName>
        <fullName evidence="12">Nucleotide-binding protein-like</fullName>
    </recommendedName>
</protein>
<evidence type="ECO:0000256" key="10">
    <source>
        <dbReference type="ARBA" id="ARBA00023128"/>
    </source>
</evidence>
<evidence type="ECO:0000256" key="6">
    <source>
        <dbReference type="ARBA" id="ARBA00022840"/>
    </source>
</evidence>
<dbReference type="Pfam" id="PF10609">
    <property type="entry name" value="ParA"/>
    <property type="match status" value="1"/>
</dbReference>
<comment type="subcellular location">
    <subcellularLocation>
        <location evidence="2">Mitochondrion</location>
    </subcellularLocation>
</comment>
<evidence type="ECO:0000256" key="1">
    <source>
        <dbReference type="ARBA" id="ARBA00001966"/>
    </source>
</evidence>
<reference evidence="14 15" key="1">
    <citation type="submission" date="2024-03" db="EMBL/GenBank/DDBJ databases">
        <title>The Acrasis kona genome and developmental transcriptomes reveal deep origins of eukaryotic multicellular pathways.</title>
        <authorList>
            <person name="Sheikh S."/>
            <person name="Fu C.-J."/>
            <person name="Brown M.W."/>
            <person name="Baldauf S.L."/>
        </authorList>
    </citation>
    <scope>NUCLEOTIDE SEQUENCE [LARGE SCALE GENOMIC DNA]</scope>
    <source>
        <strain evidence="14 15">ATCC MYA-3509</strain>
    </source>
</reference>
<dbReference type="GO" id="GO:0032981">
    <property type="term" value="P:mitochondrial respiratory chain complex I assembly"/>
    <property type="evidence" value="ECO:0007669"/>
    <property type="project" value="UniProtKB-ARBA"/>
</dbReference>
<keyword evidence="5" id="KW-0547">Nucleotide-binding</keyword>
<dbReference type="GO" id="GO:0005524">
    <property type="term" value="F:ATP binding"/>
    <property type="evidence" value="ECO:0007669"/>
    <property type="project" value="UniProtKB-KW"/>
</dbReference>
<dbReference type="InterPro" id="IPR033756">
    <property type="entry name" value="YlxH/NBP35"/>
</dbReference>
<keyword evidence="4" id="KW-0479">Metal-binding</keyword>
<dbReference type="GO" id="GO:0016226">
    <property type="term" value="P:iron-sulfur cluster assembly"/>
    <property type="evidence" value="ECO:0007669"/>
    <property type="project" value="InterPro"/>
</dbReference>
<dbReference type="GO" id="GO:0005759">
    <property type="term" value="C:mitochondrial matrix"/>
    <property type="evidence" value="ECO:0007669"/>
    <property type="project" value="UniProtKB-ARBA"/>
</dbReference>
<proteinExistence type="inferred from homology"/>
<evidence type="ECO:0000313" key="14">
    <source>
        <dbReference type="EMBL" id="KAL0487467.1"/>
    </source>
</evidence>
<feature type="region of interest" description="Disordered" evidence="13">
    <location>
        <begin position="26"/>
        <end position="63"/>
    </location>
</feature>
<evidence type="ECO:0000313" key="15">
    <source>
        <dbReference type="Proteomes" id="UP001431209"/>
    </source>
</evidence>
<comment type="cofactor">
    <cofactor evidence="1">
        <name>[4Fe-4S] cluster</name>
        <dbReference type="ChEBI" id="CHEBI:49883"/>
    </cofactor>
</comment>
<keyword evidence="7" id="KW-0809">Transit peptide</keyword>
<gene>
    <name evidence="14" type="ORF">AKO1_004165</name>
</gene>